<comment type="caution">
    <text evidence="2">The sequence shown here is derived from an EMBL/GenBank/DDBJ whole genome shotgun (WGS) entry which is preliminary data.</text>
</comment>
<dbReference type="EMBL" id="JALJOV010001167">
    <property type="protein sequence ID" value="KAK9852865.1"/>
    <property type="molecule type" value="Genomic_DNA"/>
</dbReference>
<evidence type="ECO:0000313" key="3">
    <source>
        <dbReference type="Proteomes" id="UP001485043"/>
    </source>
</evidence>
<name>A0AAW1SR21_9CHLO</name>
<reference evidence="2 3" key="1">
    <citation type="journal article" date="2024" name="Nat. Commun.">
        <title>Phylogenomics reveals the evolutionary origins of lichenization in chlorophyte algae.</title>
        <authorList>
            <person name="Puginier C."/>
            <person name="Libourel C."/>
            <person name="Otte J."/>
            <person name="Skaloud P."/>
            <person name="Haon M."/>
            <person name="Grisel S."/>
            <person name="Petersen M."/>
            <person name="Berrin J.G."/>
            <person name="Delaux P.M."/>
            <person name="Dal Grande F."/>
            <person name="Keller J."/>
        </authorList>
    </citation>
    <scope>NUCLEOTIDE SEQUENCE [LARGE SCALE GENOMIC DNA]</scope>
    <source>
        <strain evidence="2 3">SAG 2523</strain>
    </source>
</reference>
<feature type="region of interest" description="Disordered" evidence="1">
    <location>
        <begin position="246"/>
        <end position="369"/>
    </location>
</feature>
<feature type="compositionally biased region" description="Polar residues" evidence="1">
    <location>
        <begin position="246"/>
        <end position="258"/>
    </location>
</feature>
<feature type="region of interest" description="Disordered" evidence="1">
    <location>
        <begin position="35"/>
        <end position="115"/>
    </location>
</feature>
<dbReference type="AlphaFoldDB" id="A0AAW1SR21"/>
<accession>A0AAW1SR21</accession>
<evidence type="ECO:0000256" key="1">
    <source>
        <dbReference type="SAM" id="MobiDB-lite"/>
    </source>
</evidence>
<proteinExistence type="predicted"/>
<organism evidence="2 3">
    <name type="scientific">Apatococcus fuscideae</name>
    <dbReference type="NCBI Taxonomy" id="2026836"/>
    <lineage>
        <taxon>Eukaryota</taxon>
        <taxon>Viridiplantae</taxon>
        <taxon>Chlorophyta</taxon>
        <taxon>core chlorophytes</taxon>
        <taxon>Trebouxiophyceae</taxon>
        <taxon>Chlorellales</taxon>
        <taxon>Chlorellaceae</taxon>
        <taxon>Apatococcus</taxon>
    </lineage>
</organism>
<protein>
    <submittedName>
        <fullName evidence="2">Uncharacterized protein</fullName>
    </submittedName>
</protein>
<feature type="compositionally biased region" description="Low complexity" evidence="1">
    <location>
        <begin position="286"/>
        <end position="305"/>
    </location>
</feature>
<feature type="compositionally biased region" description="Low complexity" evidence="1">
    <location>
        <begin position="325"/>
        <end position="341"/>
    </location>
</feature>
<keyword evidence="3" id="KW-1185">Reference proteome</keyword>
<evidence type="ECO:0000313" key="2">
    <source>
        <dbReference type="EMBL" id="KAK9852865.1"/>
    </source>
</evidence>
<sequence length="369" mass="38122">MCVPGPGVLETFVSARPAISLLIFVFHMASHLHPGDDGSEVSTAAEAGGDDEDDGTWEPDKATPWKRGPTSRSQSRSSRLSSSSRGPAWGRAGGPPDSAPPEGAPQGQAHWRQRVAAWQQKRDALVQDFRDCLGLGLMSDIPMLPAFWRCSRLAGESSGALPPDSLATPTGVKTTGGEAPAEEEQDGGTPRGAAEQAVMQARLAVVTALNSESKEGSFTPAAQYYIKQHAEAVKRTQALRQKLNGRLNQAVSPVKQSTATAGSRAPSGPPSPAAAQPPSGPPSPSIPAAAAQPPSGSPLSQGSASNGYLDFHPFAFHPGDLTMNAAKAAAGQQPGPGKTPASSWKHKQMGATPASARAPFVPSSKGGWL</sequence>
<feature type="compositionally biased region" description="Low complexity" evidence="1">
    <location>
        <begin position="71"/>
        <end position="96"/>
    </location>
</feature>
<feature type="compositionally biased region" description="Acidic residues" evidence="1">
    <location>
        <begin position="48"/>
        <end position="57"/>
    </location>
</feature>
<feature type="region of interest" description="Disordered" evidence="1">
    <location>
        <begin position="156"/>
        <end position="195"/>
    </location>
</feature>
<dbReference type="Proteomes" id="UP001485043">
    <property type="component" value="Unassembled WGS sequence"/>
</dbReference>
<gene>
    <name evidence="2" type="ORF">WJX84_011287</name>
</gene>